<dbReference type="InterPro" id="IPR003961">
    <property type="entry name" value="FN3_dom"/>
</dbReference>
<proteinExistence type="predicted"/>
<dbReference type="Pfam" id="PF13620">
    <property type="entry name" value="CarboxypepD_reg"/>
    <property type="match status" value="1"/>
</dbReference>
<dbReference type="RefSeq" id="WP_029445695.1">
    <property type="nucleotide sequence ID" value="NZ_CP009976.1"/>
</dbReference>
<dbReference type="KEGG" id="cbat:M666_18410"/>
<dbReference type="GeneID" id="78062686"/>
<dbReference type="SUPFAM" id="SSF49785">
    <property type="entry name" value="Galactose-binding domain-like"/>
    <property type="match status" value="1"/>
</dbReference>
<evidence type="ECO:0000256" key="2">
    <source>
        <dbReference type="SAM" id="SignalP"/>
    </source>
</evidence>
<dbReference type="SUPFAM" id="SSF49464">
    <property type="entry name" value="Carboxypeptidase regulatory domain-like"/>
    <property type="match status" value="1"/>
</dbReference>
<evidence type="ECO:0000259" key="3">
    <source>
        <dbReference type="PROSITE" id="PS50853"/>
    </source>
</evidence>
<dbReference type="InterPro" id="IPR013783">
    <property type="entry name" value="Ig-like_fold"/>
</dbReference>
<dbReference type="Gene3D" id="2.60.40.1120">
    <property type="entry name" value="Carboxypeptidase-like, regulatory domain"/>
    <property type="match status" value="1"/>
</dbReference>
<organism evidence="4 5">
    <name type="scientific">Cellulophaga baltica 18</name>
    <dbReference type="NCBI Taxonomy" id="1348584"/>
    <lineage>
        <taxon>Bacteria</taxon>
        <taxon>Pseudomonadati</taxon>
        <taxon>Bacteroidota</taxon>
        <taxon>Flavobacteriia</taxon>
        <taxon>Flavobacteriales</taxon>
        <taxon>Flavobacteriaceae</taxon>
        <taxon>Cellulophaga</taxon>
    </lineage>
</organism>
<dbReference type="PROSITE" id="PS50853">
    <property type="entry name" value="FN3"/>
    <property type="match status" value="1"/>
</dbReference>
<dbReference type="SUPFAM" id="SSF49265">
    <property type="entry name" value="Fibronectin type III"/>
    <property type="match status" value="1"/>
</dbReference>
<name>A0AAU8S205_9FLAO</name>
<dbReference type="InterPro" id="IPR008979">
    <property type="entry name" value="Galactose-bd-like_sf"/>
</dbReference>
<dbReference type="Gene3D" id="2.60.120.260">
    <property type="entry name" value="Galactose-binding domain-like"/>
    <property type="match status" value="1"/>
</dbReference>
<dbReference type="PROSITE" id="PS51257">
    <property type="entry name" value="PROKAR_LIPOPROTEIN"/>
    <property type="match status" value="1"/>
</dbReference>
<evidence type="ECO:0000313" key="4">
    <source>
        <dbReference type="EMBL" id="AIZ43349.1"/>
    </source>
</evidence>
<dbReference type="Gene3D" id="2.60.40.10">
    <property type="entry name" value="Immunoglobulins"/>
    <property type="match status" value="1"/>
</dbReference>
<keyword evidence="1" id="KW-0378">Hydrolase</keyword>
<dbReference type="InterPro" id="IPR008969">
    <property type="entry name" value="CarboxyPept-like_regulatory"/>
</dbReference>
<sequence>MKIRMKNKFLNIFFLLTILCACDKDSDEISDVITIEGKVQTNSSVIPNATVIIDSKINWSTKTDENGYFKIEDVTKGEHQLMISKNFDEGSFIEKSYEINSAVDIVLNILTLPNPVSLNEPEINLNSIKLNWNSSQADDFREYKVYRKTDSGLDETTGELVHVSTVRNDTVFVDNDLLFDQEYFYRVYVMNDVGRLGGSNLIKTSTQEGELITFGNFEDHSILDLIEHSNGNGTITLDEAIMYSGTKSLYYNNNTGSQISAWVNKKIYLKPNTSYKFSCWYKGKGSGGDSGYWHFRLELTKEGSGVTLNDLRVPDDNIGSDGYREDDWTFITTTVYNGENTDPYFLYIRTELEDLWLDDLELVEL</sequence>
<reference evidence="4 5" key="1">
    <citation type="journal article" date="2014" name="Environ. Microbiol.">
        <title>Contrasting genomic patterns and infection strategies of two co-existing Bacteroidetes podovirus genera.</title>
        <authorList>
            <person name="Holmfeldt K."/>
            <person name="Howard-Varona C."/>
            <person name="Solonenko N."/>
            <person name="Sullivan M.B."/>
        </authorList>
    </citation>
    <scope>NUCLEOTIDE SEQUENCE [LARGE SCALE GENOMIC DNA]</scope>
    <source>
        <strain evidence="4 5">18</strain>
    </source>
</reference>
<feature type="signal peptide" evidence="2">
    <location>
        <begin position="1"/>
        <end position="21"/>
    </location>
</feature>
<evidence type="ECO:0000313" key="5">
    <source>
        <dbReference type="Proteomes" id="UP000030786"/>
    </source>
</evidence>
<feature type="chain" id="PRO_5043605522" description="Fibronectin type-III domain-containing protein" evidence="2">
    <location>
        <begin position="22"/>
        <end position="365"/>
    </location>
</feature>
<dbReference type="AlphaFoldDB" id="A0AAU8S205"/>
<dbReference type="InterPro" id="IPR003305">
    <property type="entry name" value="CenC_carb-bd"/>
</dbReference>
<dbReference type="InterPro" id="IPR036116">
    <property type="entry name" value="FN3_sf"/>
</dbReference>
<dbReference type="EMBL" id="CP009976">
    <property type="protein sequence ID" value="AIZ43349.1"/>
    <property type="molecule type" value="Genomic_DNA"/>
</dbReference>
<keyword evidence="2" id="KW-0732">Signal</keyword>
<dbReference type="Proteomes" id="UP000030786">
    <property type="component" value="Chromosome"/>
</dbReference>
<accession>A0AAU8S205</accession>
<dbReference type="GO" id="GO:0016798">
    <property type="term" value="F:hydrolase activity, acting on glycosyl bonds"/>
    <property type="evidence" value="ECO:0007669"/>
    <property type="project" value="InterPro"/>
</dbReference>
<dbReference type="Pfam" id="PF02018">
    <property type="entry name" value="CBM_4_9"/>
    <property type="match status" value="1"/>
</dbReference>
<evidence type="ECO:0000256" key="1">
    <source>
        <dbReference type="ARBA" id="ARBA00022801"/>
    </source>
</evidence>
<gene>
    <name evidence="4" type="ORF">M666_18410</name>
</gene>
<protein>
    <recommendedName>
        <fullName evidence="3">Fibronectin type-III domain-containing protein</fullName>
    </recommendedName>
</protein>
<feature type="domain" description="Fibronectin type-III" evidence="3">
    <location>
        <begin position="114"/>
        <end position="209"/>
    </location>
</feature>
<dbReference type="CDD" id="cd00063">
    <property type="entry name" value="FN3"/>
    <property type="match status" value="1"/>
</dbReference>